<sequence>MYTVEFSESAVKQLKKLDKSTSRVIRNWIVKNLVDCDDPRQHGKALTGNLSGIWRYRVGDYRLFAEIDDTRISIFLFEIAHRREVYRHR</sequence>
<comment type="similarity">
    <text evidence="1">Belongs to the RelE toxin family.</text>
</comment>
<comment type="caution">
    <text evidence="3">The sequence shown here is derived from an EMBL/GenBank/DDBJ whole genome shotgun (WGS) entry which is preliminary data.</text>
</comment>
<dbReference type="PANTHER" id="PTHR35601:SF1">
    <property type="entry name" value="TOXIN RELE"/>
    <property type="match status" value="1"/>
</dbReference>
<dbReference type="EMBL" id="VUMZ01000002">
    <property type="protein sequence ID" value="MST51236.1"/>
    <property type="molecule type" value="Genomic_DNA"/>
</dbReference>
<organism evidence="3 4">
    <name type="scientific">Hornefia butyriciproducens</name>
    <dbReference type="NCBI Taxonomy" id="2652293"/>
    <lineage>
        <taxon>Bacteria</taxon>
        <taxon>Bacillati</taxon>
        <taxon>Bacillota</taxon>
        <taxon>Clostridia</taxon>
        <taxon>Peptostreptococcales</taxon>
        <taxon>Anaerovoracaceae</taxon>
        <taxon>Hornefia</taxon>
    </lineage>
</organism>
<evidence type="ECO:0000313" key="3">
    <source>
        <dbReference type="EMBL" id="MST51236.1"/>
    </source>
</evidence>
<dbReference type="Gene3D" id="3.30.2310.20">
    <property type="entry name" value="RelE-like"/>
    <property type="match status" value="1"/>
</dbReference>
<dbReference type="Pfam" id="PF05016">
    <property type="entry name" value="ParE_toxin"/>
    <property type="match status" value="1"/>
</dbReference>
<dbReference type="AlphaFoldDB" id="A0A6L5Y3H2"/>
<dbReference type="RefSeq" id="WP_328596979.1">
    <property type="nucleotide sequence ID" value="NZ_VUMZ01000002.1"/>
</dbReference>
<keyword evidence="4" id="KW-1185">Reference proteome</keyword>
<name>A0A6L5Y3H2_9FIRM</name>
<reference evidence="3 4" key="1">
    <citation type="submission" date="2019-08" db="EMBL/GenBank/DDBJ databases">
        <title>In-depth cultivation of the pig gut microbiome towards novel bacterial diversity and tailored functional studies.</title>
        <authorList>
            <person name="Wylensek D."/>
            <person name="Hitch T.C.A."/>
            <person name="Clavel T."/>
        </authorList>
    </citation>
    <scope>NUCLEOTIDE SEQUENCE [LARGE SCALE GENOMIC DNA]</scope>
    <source>
        <strain evidence="3 4">WCA-MUC-591-APC-3H</strain>
    </source>
</reference>
<protein>
    <submittedName>
        <fullName evidence="3">Type II toxin-antitoxin system RelE/ParE family toxin</fullName>
    </submittedName>
</protein>
<dbReference type="InterPro" id="IPR007712">
    <property type="entry name" value="RelE/ParE_toxin"/>
</dbReference>
<gene>
    <name evidence="3" type="ORF">FYJ64_02685</name>
</gene>
<dbReference type="GeneID" id="303114220"/>
<dbReference type="InterPro" id="IPR035093">
    <property type="entry name" value="RelE/ParE_toxin_dom_sf"/>
</dbReference>
<dbReference type="PANTHER" id="PTHR35601">
    <property type="entry name" value="TOXIN RELE"/>
    <property type="match status" value="1"/>
</dbReference>
<evidence type="ECO:0000256" key="1">
    <source>
        <dbReference type="ARBA" id="ARBA00006226"/>
    </source>
</evidence>
<keyword evidence="2" id="KW-1277">Toxin-antitoxin system</keyword>
<evidence type="ECO:0000256" key="2">
    <source>
        <dbReference type="ARBA" id="ARBA00022649"/>
    </source>
</evidence>
<dbReference type="Proteomes" id="UP000474676">
    <property type="component" value="Unassembled WGS sequence"/>
</dbReference>
<proteinExistence type="inferred from homology"/>
<dbReference type="SUPFAM" id="SSF143011">
    <property type="entry name" value="RelE-like"/>
    <property type="match status" value="1"/>
</dbReference>
<dbReference type="NCBIfam" id="TIGR02385">
    <property type="entry name" value="RelE_StbE"/>
    <property type="match status" value="1"/>
</dbReference>
<accession>A0A6L5Y3H2</accession>
<evidence type="ECO:0000313" key="4">
    <source>
        <dbReference type="Proteomes" id="UP000474676"/>
    </source>
</evidence>